<dbReference type="RefSeq" id="WP_168976020.1">
    <property type="nucleotide sequence ID" value="NZ_JABAGO010000042.1"/>
</dbReference>
<feature type="domain" description="Tail spike" evidence="1">
    <location>
        <begin position="91"/>
        <end position="343"/>
    </location>
</feature>
<evidence type="ECO:0008006" key="5">
    <source>
        <dbReference type="Google" id="ProtNLM"/>
    </source>
</evidence>
<dbReference type="NCBIfam" id="TIGR01665">
    <property type="entry name" value="put_anti_recept"/>
    <property type="match status" value="1"/>
</dbReference>
<gene>
    <name evidence="3" type="ORF">HF838_18510</name>
</gene>
<proteinExistence type="predicted"/>
<dbReference type="InterPro" id="IPR044051">
    <property type="entry name" value="Prophage_tail_N"/>
</dbReference>
<accession>A0A848D2F1</accession>
<organism evidence="3 4">
    <name type="scientific">Aneurinibacillus aneurinilyticus</name>
    <name type="common">Bacillus aneurinolyticus</name>
    <dbReference type="NCBI Taxonomy" id="1391"/>
    <lineage>
        <taxon>Bacteria</taxon>
        <taxon>Bacillati</taxon>
        <taxon>Bacillota</taxon>
        <taxon>Bacilli</taxon>
        <taxon>Bacillales</taxon>
        <taxon>Paenibacillaceae</taxon>
        <taxon>Aneurinibacillus group</taxon>
        <taxon>Aneurinibacillus</taxon>
    </lineage>
</organism>
<dbReference type="AlphaFoldDB" id="A0A848D2F1"/>
<name>A0A848D2F1_ANEAE</name>
<evidence type="ECO:0000313" key="3">
    <source>
        <dbReference type="EMBL" id="NMF00223.1"/>
    </source>
</evidence>
<comment type="caution">
    <text evidence="3">The sequence shown here is derived from an EMBL/GenBank/DDBJ whole genome shotgun (WGS) entry which is preliminary data.</text>
</comment>
<feature type="domain" description="Prophage endopeptidase tail N-terminal" evidence="2">
    <location>
        <begin position="15"/>
        <end position="89"/>
    </location>
</feature>
<protein>
    <recommendedName>
        <fullName evidence="5">Prophage tail endopeptidase domain-containing protein</fullName>
    </recommendedName>
</protein>
<reference evidence="3 4" key="1">
    <citation type="submission" date="2020-04" db="EMBL/GenBank/DDBJ databases">
        <authorList>
            <person name="Hitch T.C.A."/>
            <person name="Wylensek D."/>
            <person name="Clavel T."/>
        </authorList>
    </citation>
    <scope>NUCLEOTIDE SEQUENCE [LARGE SCALE GENOMIC DNA]</scope>
    <source>
        <strain evidence="3 4">WB01_D5_05</strain>
    </source>
</reference>
<dbReference type="Pfam" id="PF06605">
    <property type="entry name" value="Prophage_tail"/>
    <property type="match status" value="1"/>
</dbReference>
<dbReference type="InterPro" id="IPR007119">
    <property type="entry name" value="Phage_tail_spike_N"/>
</dbReference>
<evidence type="ECO:0000313" key="4">
    <source>
        <dbReference type="Proteomes" id="UP000561326"/>
    </source>
</evidence>
<dbReference type="InterPro" id="IPR010572">
    <property type="entry name" value="Tail_dom"/>
</dbReference>
<evidence type="ECO:0000259" key="2">
    <source>
        <dbReference type="Pfam" id="PF18994"/>
    </source>
</evidence>
<dbReference type="Pfam" id="PF18994">
    <property type="entry name" value="Prophage_tailD1"/>
    <property type="match status" value="1"/>
</dbReference>
<evidence type="ECO:0000259" key="1">
    <source>
        <dbReference type="Pfam" id="PF06605"/>
    </source>
</evidence>
<sequence>MYPVVYDRFDEQYKGMGLAVLENAQDVRVYEKLNGEHTLEMVLPRNDPKWEYIQTDNFIKVDGNLYIIRATEEQRDSNGKLLSNIQCEHIFYELLDGYIQHKELINTTAQMTLVDFLTGTRFTANAVSVQGNRDLEVEDVTVVAGINEMLKEWACEMKCAGLPGADGKFLVTLLPERGRNNGVQIRYRKNLKSIKKTTDARGVVTRLYPYGKDGLGIEGATQNKSGLSYIDSPRINDYRIPKKGSHTFNDIEDPDELYKAALEHLATVDTPRITYEVDMLELKALAEYGDIEGIQLGDTVRVIDEELGIDVFARVVEYERHPFDPWRSRVVLANFRPGLTDFLSELQDAKDIIKNITHRGKVNAYWLDGLIQYYSDKIRDSSEFAHAEIRDGKGILLQNANPESPSFGAMYIGPGIFAIANERVNGEWNWRTFGTGEGFTADLISAGRIRSEFIQIGPDTEFAEGYDPGNSVKQGVSYNRVFIDKNGLRVLDPSGIARLILGEYTKGKYGVKAVDGELYGTMIRTGSEGSKTYISLEPTNELKMVKDGKIVVEINAFQSDSSIFLYKDGQQLASLGSYSKNGELFGALRGTAPTRKIALSTGFSGIFVRDNGDMEFTGNTNTRHVFEKKIFATNGIESFGAKNAVVITENYGQRLLYSYEMPESKFGDEGVAELKDGICRIDLDPIFLETMEPNTKETPFIVHLTPYDWLNLRVKEIGDTYFVVEEKEGLSGRFAWQLNGIRKGFTNIRINTTFDESELDDTWEDEVDLASLEEALGLTGDVRDLEVEEITE</sequence>
<dbReference type="EMBL" id="JABAGO010000042">
    <property type="protein sequence ID" value="NMF00223.1"/>
    <property type="molecule type" value="Genomic_DNA"/>
</dbReference>
<dbReference type="Proteomes" id="UP000561326">
    <property type="component" value="Unassembled WGS sequence"/>
</dbReference>